<feature type="region of interest" description="Disordered" evidence="1">
    <location>
        <begin position="34"/>
        <end position="64"/>
    </location>
</feature>
<feature type="compositionally biased region" description="Gly residues" evidence="1">
    <location>
        <begin position="53"/>
        <end position="62"/>
    </location>
</feature>
<sequence>MVRGRVRGFIIRGCRRLQARVLRGFETVDPLCRDGTGTTGGGLGSEYVHPGNSGNGDAGGGKNAHEPLVESLSSAFGFGFHNTQRRQPQWSSYITPNNLNLVLVHHHHIIHLMLLQWKLISFPLPPQPPLLRPHPRRHLHHRSQL</sequence>
<dbReference type="Proteomes" id="UP000053593">
    <property type="component" value="Unassembled WGS sequence"/>
</dbReference>
<evidence type="ECO:0000313" key="2">
    <source>
        <dbReference type="EMBL" id="KIK60742.1"/>
    </source>
</evidence>
<dbReference type="HOGENOM" id="CLU_1787065_0_0_1"/>
<name>A0A0D0CPE7_9AGAR</name>
<organism evidence="2 3">
    <name type="scientific">Collybiopsis luxurians FD-317 M1</name>
    <dbReference type="NCBI Taxonomy" id="944289"/>
    <lineage>
        <taxon>Eukaryota</taxon>
        <taxon>Fungi</taxon>
        <taxon>Dikarya</taxon>
        <taxon>Basidiomycota</taxon>
        <taxon>Agaricomycotina</taxon>
        <taxon>Agaricomycetes</taxon>
        <taxon>Agaricomycetidae</taxon>
        <taxon>Agaricales</taxon>
        <taxon>Marasmiineae</taxon>
        <taxon>Omphalotaceae</taxon>
        <taxon>Collybiopsis</taxon>
        <taxon>Collybiopsis luxurians</taxon>
    </lineage>
</organism>
<dbReference type="AlphaFoldDB" id="A0A0D0CPE7"/>
<protein>
    <submittedName>
        <fullName evidence="2">Uncharacterized protein</fullName>
    </submittedName>
</protein>
<reference evidence="2 3" key="1">
    <citation type="submission" date="2014-04" db="EMBL/GenBank/DDBJ databases">
        <title>Evolutionary Origins and Diversification of the Mycorrhizal Mutualists.</title>
        <authorList>
            <consortium name="DOE Joint Genome Institute"/>
            <consortium name="Mycorrhizal Genomics Consortium"/>
            <person name="Kohler A."/>
            <person name="Kuo A."/>
            <person name="Nagy L.G."/>
            <person name="Floudas D."/>
            <person name="Copeland A."/>
            <person name="Barry K.W."/>
            <person name="Cichocki N."/>
            <person name="Veneault-Fourrey C."/>
            <person name="LaButti K."/>
            <person name="Lindquist E.A."/>
            <person name="Lipzen A."/>
            <person name="Lundell T."/>
            <person name="Morin E."/>
            <person name="Murat C."/>
            <person name="Riley R."/>
            <person name="Ohm R."/>
            <person name="Sun H."/>
            <person name="Tunlid A."/>
            <person name="Henrissat B."/>
            <person name="Grigoriev I.V."/>
            <person name="Hibbett D.S."/>
            <person name="Martin F."/>
        </authorList>
    </citation>
    <scope>NUCLEOTIDE SEQUENCE [LARGE SCALE GENOMIC DNA]</scope>
    <source>
        <strain evidence="2 3">FD-317 M1</strain>
    </source>
</reference>
<evidence type="ECO:0000313" key="3">
    <source>
        <dbReference type="Proteomes" id="UP000053593"/>
    </source>
</evidence>
<gene>
    <name evidence="2" type="ORF">GYMLUDRAFT_594242</name>
</gene>
<keyword evidence="3" id="KW-1185">Reference proteome</keyword>
<accession>A0A0D0CPE7</accession>
<dbReference type="EMBL" id="KN834773">
    <property type="protein sequence ID" value="KIK60742.1"/>
    <property type="molecule type" value="Genomic_DNA"/>
</dbReference>
<evidence type="ECO:0000256" key="1">
    <source>
        <dbReference type="SAM" id="MobiDB-lite"/>
    </source>
</evidence>
<proteinExistence type="predicted"/>